<dbReference type="EMBL" id="WMJY01000013">
    <property type="protein sequence ID" value="MTH29715.1"/>
    <property type="molecule type" value="Genomic_DNA"/>
</dbReference>
<dbReference type="GO" id="GO:0003677">
    <property type="term" value="F:DNA binding"/>
    <property type="evidence" value="ECO:0007669"/>
    <property type="project" value="UniProtKB-KW"/>
</dbReference>
<keyword evidence="5" id="KW-0255">Endonuclease</keyword>
<feature type="domain" description="Type I restriction modification DNA specificity" evidence="4">
    <location>
        <begin position="180"/>
        <end position="346"/>
    </location>
</feature>
<dbReference type="InterPro" id="IPR044946">
    <property type="entry name" value="Restrct_endonuc_typeI_TRD_sf"/>
</dbReference>
<evidence type="ECO:0000256" key="2">
    <source>
        <dbReference type="ARBA" id="ARBA00022747"/>
    </source>
</evidence>
<evidence type="ECO:0000256" key="1">
    <source>
        <dbReference type="ARBA" id="ARBA00010923"/>
    </source>
</evidence>
<dbReference type="GO" id="GO:0009307">
    <property type="term" value="P:DNA restriction-modification system"/>
    <property type="evidence" value="ECO:0007669"/>
    <property type="project" value="UniProtKB-KW"/>
</dbReference>
<dbReference type="Proteomes" id="UP000488936">
    <property type="component" value="Unassembled WGS sequence"/>
</dbReference>
<dbReference type="CDD" id="cd17288">
    <property type="entry name" value="RMtype1_S_LlaAI06ORF1089P_TRD1-CR1_like"/>
    <property type="match status" value="1"/>
</dbReference>
<keyword evidence="3" id="KW-0238">DNA-binding</keyword>
<dbReference type="InterPro" id="IPR052021">
    <property type="entry name" value="Type-I_RS_S_subunit"/>
</dbReference>
<dbReference type="InterPro" id="IPR000055">
    <property type="entry name" value="Restrct_endonuc_typeI_TRD"/>
</dbReference>
<keyword evidence="5" id="KW-0378">Hydrolase</keyword>
<dbReference type="OrthoDB" id="667970at2"/>
<dbReference type="PANTHER" id="PTHR30408:SF12">
    <property type="entry name" value="TYPE I RESTRICTION ENZYME MJAVIII SPECIFICITY SUBUNIT"/>
    <property type="match status" value="1"/>
</dbReference>
<feature type="domain" description="Type I restriction modification DNA specificity" evidence="4">
    <location>
        <begin position="6"/>
        <end position="155"/>
    </location>
</feature>
<keyword evidence="2" id="KW-0680">Restriction system</keyword>
<protein>
    <submittedName>
        <fullName evidence="5">Restriction endonuclease subunit S</fullName>
    </submittedName>
</protein>
<dbReference type="SUPFAM" id="SSF116734">
    <property type="entry name" value="DNA methylase specificity domain"/>
    <property type="match status" value="2"/>
</dbReference>
<comment type="similarity">
    <text evidence="1">Belongs to the type-I restriction system S methylase family.</text>
</comment>
<reference evidence="5 6" key="1">
    <citation type="journal article" date="2006" name="Int. J. Syst. Evol. Microbiol.">
        <title>Myroides pelagicus sp. nov., isolated from seawater in Thailand.</title>
        <authorList>
            <person name="Yoon J."/>
            <person name="Maneerat S."/>
            <person name="Kawai F."/>
            <person name="Yokota A."/>
        </authorList>
    </citation>
    <scope>NUCLEOTIDE SEQUENCE [LARGE SCALE GENOMIC DNA]</scope>
    <source>
        <strain evidence="5 6">SM1T</strain>
    </source>
</reference>
<dbReference type="Gene3D" id="3.90.220.20">
    <property type="entry name" value="DNA methylase specificity domains"/>
    <property type="match status" value="2"/>
</dbReference>
<name>A0A7K1GLG4_9FLAO</name>
<keyword evidence="6" id="KW-1185">Reference proteome</keyword>
<evidence type="ECO:0000313" key="5">
    <source>
        <dbReference type="EMBL" id="MTH29715.1"/>
    </source>
</evidence>
<keyword evidence="5" id="KW-0540">Nuclease</keyword>
<sequence>MNKQIPEGWKLKKLKTILNIGSGKDYKHLDKGNVPVYGTGGVMCYVDSYLYDGISVGIGRKGTINKPLLLQGKFWTIDTLFYTYNFKNVTPEFVYYKFLTVDWLKYNEASGLPSLSKNTIEGIVLDIPPIAEQHKIATILSTWDRGIAQQEQLIAEKKVYKQGVMQQLLTGKKRFPGFTDQWKEVKLGDVGKIKMCKRIFLDQTSTNGEIPFFKIGTLGYEPDSYIKRDLFVEYKNKYNFPNKGDVLITCSGTIGRCVQFDGKDAYFQDSNIVWLDNNEIVITNNFLYKILQNVNWNTLNSTTITRLYTTDLKSLKLKIPTLKEQEKIASFLSAIDKEIEILEKELEGMRTQKWGLMQQLLTGKVRVMNS</sequence>
<comment type="caution">
    <text evidence="5">The sequence shown here is derived from an EMBL/GenBank/DDBJ whole genome shotgun (WGS) entry which is preliminary data.</text>
</comment>
<gene>
    <name evidence="5" type="ORF">GJV77_07265</name>
</gene>
<dbReference type="CDD" id="cd17292">
    <property type="entry name" value="RMtype1_S_LlaA17I_TRD2-CR2_like"/>
    <property type="match status" value="1"/>
</dbReference>
<proteinExistence type="inferred from homology"/>
<evidence type="ECO:0000313" key="6">
    <source>
        <dbReference type="Proteomes" id="UP000488936"/>
    </source>
</evidence>
<dbReference type="AlphaFoldDB" id="A0A7K1GLG4"/>
<organism evidence="5 6">
    <name type="scientific">Myroides pelagicus</name>
    <dbReference type="NCBI Taxonomy" id="270914"/>
    <lineage>
        <taxon>Bacteria</taxon>
        <taxon>Pseudomonadati</taxon>
        <taxon>Bacteroidota</taxon>
        <taxon>Flavobacteriia</taxon>
        <taxon>Flavobacteriales</taxon>
        <taxon>Flavobacteriaceae</taxon>
        <taxon>Myroides</taxon>
    </lineage>
</organism>
<evidence type="ECO:0000256" key="3">
    <source>
        <dbReference type="ARBA" id="ARBA00023125"/>
    </source>
</evidence>
<evidence type="ECO:0000259" key="4">
    <source>
        <dbReference type="Pfam" id="PF01420"/>
    </source>
</evidence>
<dbReference type="GO" id="GO:0004519">
    <property type="term" value="F:endonuclease activity"/>
    <property type="evidence" value="ECO:0007669"/>
    <property type="project" value="UniProtKB-KW"/>
</dbReference>
<dbReference type="Gene3D" id="1.10.287.1120">
    <property type="entry name" value="Bipartite methylase S protein"/>
    <property type="match status" value="1"/>
</dbReference>
<dbReference type="PANTHER" id="PTHR30408">
    <property type="entry name" value="TYPE-1 RESTRICTION ENZYME ECOKI SPECIFICITY PROTEIN"/>
    <property type="match status" value="1"/>
</dbReference>
<dbReference type="RefSeq" id="WP_155035711.1">
    <property type="nucleotide sequence ID" value="NZ_JBHTIG010000014.1"/>
</dbReference>
<dbReference type="Pfam" id="PF01420">
    <property type="entry name" value="Methylase_S"/>
    <property type="match status" value="2"/>
</dbReference>
<accession>A0A7K1GLG4</accession>